<feature type="transmembrane region" description="Helical" evidence="10">
    <location>
        <begin position="105"/>
        <end position="138"/>
    </location>
</feature>
<feature type="region of interest" description="Disordered" evidence="9">
    <location>
        <begin position="283"/>
        <end position="329"/>
    </location>
</feature>
<dbReference type="EMBL" id="CCKQ01017467">
    <property type="protein sequence ID" value="CDW89365.1"/>
    <property type="molecule type" value="Genomic_DNA"/>
</dbReference>
<dbReference type="InterPro" id="IPR004316">
    <property type="entry name" value="SWEET_rpt"/>
</dbReference>
<comment type="similarity">
    <text evidence="2">Belongs to the SWEET sugar transporter family.</text>
</comment>
<feature type="compositionally biased region" description="Polar residues" evidence="9">
    <location>
        <begin position="283"/>
        <end position="297"/>
    </location>
</feature>
<accession>A0A078B4B3</accession>
<reference evidence="11 12" key="1">
    <citation type="submission" date="2014-06" db="EMBL/GenBank/DDBJ databases">
        <authorList>
            <person name="Swart Estienne"/>
        </authorList>
    </citation>
    <scope>NUCLEOTIDE SEQUENCE [LARGE SCALE GENOMIC DNA]</scope>
    <source>
        <strain evidence="11 12">130c</strain>
    </source>
</reference>
<name>A0A078B4B3_STYLE</name>
<evidence type="ECO:0000256" key="1">
    <source>
        <dbReference type="ARBA" id="ARBA00004127"/>
    </source>
</evidence>
<feature type="transmembrane region" description="Helical" evidence="10">
    <location>
        <begin position="158"/>
        <end position="177"/>
    </location>
</feature>
<dbReference type="AlphaFoldDB" id="A0A078B4B3"/>
<dbReference type="Gene3D" id="1.20.1280.290">
    <property type="match status" value="2"/>
</dbReference>
<dbReference type="InterPro" id="IPR047664">
    <property type="entry name" value="SWEET"/>
</dbReference>
<comment type="subcellular location">
    <subcellularLocation>
        <location evidence="1">Endomembrane system</location>
        <topology evidence="1">Multi-pass membrane protein</topology>
    </subcellularLocation>
</comment>
<organism evidence="11 12">
    <name type="scientific">Stylonychia lemnae</name>
    <name type="common">Ciliate</name>
    <dbReference type="NCBI Taxonomy" id="5949"/>
    <lineage>
        <taxon>Eukaryota</taxon>
        <taxon>Sar</taxon>
        <taxon>Alveolata</taxon>
        <taxon>Ciliophora</taxon>
        <taxon>Intramacronucleata</taxon>
        <taxon>Spirotrichea</taxon>
        <taxon>Stichotrichia</taxon>
        <taxon>Sporadotrichida</taxon>
        <taxon>Oxytrichidae</taxon>
        <taxon>Stylonychinae</taxon>
        <taxon>Stylonychia</taxon>
    </lineage>
</organism>
<keyword evidence="6" id="KW-0677">Repeat</keyword>
<feature type="transmembrane region" description="Helical" evidence="10">
    <location>
        <begin position="20"/>
        <end position="40"/>
    </location>
</feature>
<dbReference type="GO" id="GO:0051119">
    <property type="term" value="F:sugar transmembrane transporter activity"/>
    <property type="evidence" value="ECO:0007669"/>
    <property type="project" value="InterPro"/>
</dbReference>
<evidence type="ECO:0000256" key="4">
    <source>
        <dbReference type="ARBA" id="ARBA00022597"/>
    </source>
</evidence>
<keyword evidence="5 10" id="KW-0812">Transmembrane</keyword>
<keyword evidence="4" id="KW-0762">Sugar transport</keyword>
<keyword evidence="7 10" id="KW-1133">Transmembrane helix</keyword>
<evidence type="ECO:0000313" key="11">
    <source>
        <dbReference type="EMBL" id="CDW89365.1"/>
    </source>
</evidence>
<dbReference type="GO" id="GO:0016020">
    <property type="term" value="C:membrane"/>
    <property type="evidence" value="ECO:0007669"/>
    <property type="project" value="InterPro"/>
</dbReference>
<dbReference type="Pfam" id="PF03083">
    <property type="entry name" value="MtN3_slv"/>
    <property type="match status" value="2"/>
</dbReference>
<keyword evidence="8 10" id="KW-0472">Membrane</keyword>
<protein>
    <submittedName>
        <fullName evidence="11">Protein ruptured pollen grain</fullName>
    </submittedName>
</protein>
<sequence>MSISSAPLDITFYLAKLGQATSLLVNIAPLPTFLFCSLSHSEKVKRLDSISYIYLLTGLTTNIVWLAYGYKIGNQDIIVNNIFGMSMSIIIISMYMAVMKSIEQILMMLILIPIAIAFLINQVPVNLCGLVGSIISVTSNVSPLEKIANVIATRDHRFINFPVALFTCFNAVVWCTYGYITLDIFVFTCQFLNFNCGLIQVLFYFWAQKKISSENMVLRTLLGVFGFRKQDFLKKLGYKYEFQLQVFAIKGDQEEGEFKNCDGLEGEKLKEKSFKSSYDTLETQSDQSSFQNISINRDQSNQDSNSDEDEIEDQESGQSRDTFKMLGKNDIKIIL</sequence>
<evidence type="ECO:0000256" key="6">
    <source>
        <dbReference type="ARBA" id="ARBA00022737"/>
    </source>
</evidence>
<evidence type="ECO:0000256" key="5">
    <source>
        <dbReference type="ARBA" id="ARBA00022692"/>
    </source>
</evidence>
<evidence type="ECO:0000256" key="8">
    <source>
        <dbReference type="ARBA" id="ARBA00023136"/>
    </source>
</evidence>
<feature type="compositionally biased region" description="Acidic residues" evidence="9">
    <location>
        <begin position="305"/>
        <end position="315"/>
    </location>
</feature>
<dbReference type="PANTHER" id="PTHR10791">
    <property type="entry name" value="RAG1-ACTIVATING PROTEIN 1"/>
    <property type="match status" value="1"/>
</dbReference>
<dbReference type="OrthoDB" id="409725at2759"/>
<feature type="transmembrane region" description="Helical" evidence="10">
    <location>
        <begin position="52"/>
        <end position="71"/>
    </location>
</feature>
<evidence type="ECO:0000256" key="2">
    <source>
        <dbReference type="ARBA" id="ARBA00007809"/>
    </source>
</evidence>
<dbReference type="InParanoid" id="A0A078B4B3"/>
<proteinExistence type="inferred from homology"/>
<evidence type="ECO:0000256" key="3">
    <source>
        <dbReference type="ARBA" id="ARBA00022448"/>
    </source>
</evidence>
<evidence type="ECO:0000256" key="7">
    <source>
        <dbReference type="ARBA" id="ARBA00022989"/>
    </source>
</evidence>
<dbReference type="GO" id="GO:0012505">
    <property type="term" value="C:endomembrane system"/>
    <property type="evidence" value="ECO:0007669"/>
    <property type="project" value="UniProtKB-SubCell"/>
</dbReference>
<feature type="transmembrane region" description="Helical" evidence="10">
    <location>
        <begin position="184"/>
        <end position="207"/>
    </location>
</feature>
<evidence type="ECO:0000256" key="10">
    <source>
        <dbReference type="SAM" id="Phobius"/>
    </source>
</evidence>
<evidence type="ECO:0000313" key="12">
    <source>
        <dbReference type="Proteomes" id="UP000039865"/>
    </source>
</evidence>
<gene>
    <name evidence="11" type="primary">Contig1055.g1156</name>
    <name evidence="11" type="ORF">STYLEM_18497</name>
</gene>
<feature type="transmembrane region" description="Helical" evidence="10">
    <location>
        <begin position="77"/>
        <end position="98"/>
    </location>
</feature>
<dbReference type="Proteomes" id="UP000039865">
    <property type="component" value="Unassembled WGS sequence"/>
</dbReference>
<evidence type="ECO:0000256" key="9">
    <source>
        <dbReference type="SAM" id="MobiDB-lite"/>
    </source>
</evidence>
<keyword evidence="3" id="KW-0813">Transport</keyword>
<keyword evidence="12" id="KW-1185">Reference proteome</keyword>